<keyword evidence="8" id="KW-1185">Reference proteome</keyword>
<keyword evidence="2 5" id="KW-0808">Transferase</keyword>
<dbReference type="InterPro" id="IPR000542">
    <property type="entry name" value="Carn_acyl_trans"/>
</dbReference>
<protein>
    <recommendedName>
        <fullName evidence="6">Choline/carnitine acyltransferase domain-containing protein</fullName>
    </recommendedName>
</protein>
<evidence type="ECO:0000313" key="8">
    <source>
        <dbReference type="Proteomes" id="UP000266841"/>
    </source>
</evidence>
<sequence length="678" mass="75553">MLRRVISSQPRCRQSSKDIIRTMSSTIKPWPQPMVESKGDYRAESFLEDHIGGKLYSQQRTLPRLPIPEVKDTLDRFLPTALPLAKSEEEKATLVKAVQQFEGQSVELQKRLVERREGEMKDSRFSYFFVSVFCSCQIQVRDPVVVNVSYFFHFSDDGSLPENASDKSLGVLRAASLLYSSAKFRQLVASGDLPFEAIGRKDPKTPLCSTAYKYMFNACRVPRKVEDTYRIYDPALNSHAIVACGGKFYSFDFVDGSGNPLPLPVIEQRLKKCVELSKSGPDMPMLGYLTSDDRDKCADAREELLRLGGKSVEEALRVLESGALLICLDENESPVSKRQGSEIFWTGGLTSGHNRWFDKSIQIICTENGKAGMNGEHSMMDGMPVVGFCDFITKKSYAEVSAESAERFSSTSAYESADENVKDIFARCASDLAGVSGHVSGCKANFDELVSSHEMDVQSFQGYGSSGIKKMGYSPDAYVQMAMQLATYRLWGEQGGTYEATQVRPFLHGRTETTRTVSPASEAFIKQMGLRPKRDELDADKRGEKINLLRDAVSSHVKYIGSAAKAMGVDRHFLGLLLEVQDGESSPDLFSHPLYAVSKTWRVSTSHLTHPRFDSWGYGEVTPDGVGLAYSIHPNHCMFCISALKRHGWPERLSALLEEALLEMQTLNDLEIAQKSKL</sequence>
<dbReference type="InterPro" id="IPR042231">
    <property type="entry name" value="Cho/carn_acyl_trans_2"/>
</dbReference>
<gene>
    <name evidence="7" type="ORF">THAOC_16292</name>
</gene>
<dbReference type="InterPro" id="IPR023213">
    <property type="entry name" value="CAT-like_dom_sf"/>
</dbReference>
<dbReference type="PANTHER" id="PTHR22589:SF103">
    <property type="entry name" value="CARNITINE O-ACETYL-TRANSFERASE, ISOFORM A-RELATED"/>
    <property type="match status" value="1"/>
</dbReference>
<comment type="caution">
    <text evidence="7">The sequence shown here is derived from an EMBL/GenBank/DDBJ whole genome shotgun (WGS) entry which is preliminary data.</text>
</comment>
<reference evidence="7 8" key="1">
    <citation type="journal article" date="2012" name="Genome Biol.">
        <title>Genome and low-iron response of an oceanic diatom adapted to chronic iron limitation.</title>
        <authorList>
            <person name="Lommer M."/>
            <person name="Specht M."/>
            <person name="Roy A.S."/>
            <person name="Kraemer L."/>
            <person name="Andreson R."/>
            <person name="Gutowska M.A."/>
            <person name="Wolf J."/>
            <person name="Bergner S.V."/>
            <person name="Schilhabel M.B."/>
            <person name="Klostermeier U.C."/>
            <person name="Beiko R.G."/>
            <person name="Rosenstiel P."/>
            <person name="Hippler M."/>
            <person name="Laroche J."/>
        </authorList>
    </citation>
    <scope>NUCLEOTIDE SEQUENCE [LARGE SCALE GENOMIC DNA]</scope>
    <source>
        <strain evidence="7 8">CCMP1005</strain>
    </source>
</reference>
<dbReference type="SUPFAM" id="SSF52777">
    <property type="entry name" value="CoA-dependent acyltransferases"/>
    <property type="match status" value="2"/>
</dbReference>
<evidence type="ECO:0000259" key="6">
    <source>
        <dbReference type="Pfam" id="PF00755"/>
    </source>
</evidence>
<comment type="similarity">
    <text evidence="1 5">Belongs to the carnitine/choline acetyltransferase family.</text>
</comment>
<dbReference type="Gene3D" id="3.30.559.70">
    <property type="entry name" value="Choline/Carnitine o-acyltransferase, domain 2"/>
    <property type="match status" value="1"/>
</dbReference>
<dbReference type="AlphaFoldDB" id="K0SCI1"/>
<dbReference type="OMA" id="DVWAKDY"/>
<dbReference type="PANTHER" id="PTHR22589">
    <property type="entry name" value="CARNITINE O-ACYLTRANSFERASE"/>
    <property type="match status" value="1"/>
</dbReference>
<evidence type="ECO:0000256" key="5">
    <source>
        <dbReference type="RuleBase" id="RU003801"/>
    </source>
</evidence>
<keyword evidence="3 5" id="KW-0012">Acyltransferase</keyword>
<evidence type="ECO:0000256" key="2">
    <source>
        <dbReference type="ARBA" id="ARBA00022679"/>
    </source>
</evidence>
<evidence type="ECO:0000256" key="1">
    <source>
        <dbReference type="ARBA" id="ARBA00005232"/>
    </source>
</evidence>
<dbReference type="Proteomes" id="UP000266841">
    <property type="component" value="Unassembled WGS sequence"/>
</dbReference>
<dbReference type="InterPro" id="IPR039551">
    <property type="entry name" value="Cho/carn_acyl_trans"/>
</dbReference>
<dbReference type="Gene3D" id="3.30.559.10">
    <property type="entry name" value="Chloramphenicol acetyltransferase-like domain"/>
    <property type="match status" value="1"/>
</dbReference>
<dbReference type="eggNOG" id="KOG3717">
    <property type="taxonomic scope" value="Eukaryota"/>
</dbReference>
<proteinExistence type="inferred from homology"/>
<dbReference type="PROSITE" id="PS00440">
    <property type="entry name" value="ACYLTRANSF_C_2"/>
    <property type="match status" value="1"/>
</dbReference>
<dbReference type="GO" id="GO:0016746">
    <property type="term" value="F:acyltransferase activity"/>
    <property type="evidence" value="ECO:0007669"/>
    <property type="project" value="UniProtKB-KW"/>
</dbReference>
<evidence type="ECO:0000256" key="3">
    <source>
        <dbReference type="ARBA" id="ARBA00023315"/>
    </source>
</evidence>
<dbReference type="EMBL" id="AGNL01018456">
    <property type="protein sequence ID" value="EJK63075.1"/>
    <property type="molecule type" value="Genomic_DNA"/>
</dbReference>
<evidence type="ECO:0000313" key="7">
    <source>
        <dbReference type="EMBL" id="EJK63075.1"/>
    </source>
</evidence>
<feature type="active site" description="Proton acceptor" evidence="4">
    <location>
        <position position="377"/>
    </location>
</feature>
<accession>K0SCI1</accession>
<organism evidence="7 8">
    <name type="scientific">Thalassiosira oceanica</name>
    <name type="common">Marine diatom</name>
    <dbReference type="NCBI Taxonomy" id="159749"/>
    <lineage>
        <taxon>Eukaryota</taxon>
        <taxon>Sar</taxon>
        <taxon>Stramenopiles</taxon>
        <taxon>Ochrophyta</taxon>
        <taxon>Bacillariophyta</taxon>
        <taxon>Coscinodiscophyceae</taxon>
        <taxon>Thalassiosirophycidae</taxon>
        <taxon>Thalassiosirales</taxon>
        <taxon>Thalassiosiraceae</taxon>
        <taxon>Thalassiosira</taxon>
    </lineage>
</organism>
<dbReference type="Pfam" id="PF00755">
    <property type="entry name" value="Carn_acyltransf"/>
    <property type="match status" value="1"/>
</dbReference>
<feature type="domain" description="Choline/carnitine acyltransferase" evidence="6">
    <location>
        <begin position="65"/>
        <end position="658"/>
    </location>
</feature>
<dbReference type="OrthoDB" id="240216at2759"/>
<name>K0SCI1_THAOC</name>
<evidence type="ECO:0000256" key="4">
    <source>
        <dbReference type="PIRSR" id="PIRSR600542-1"/>
    </source>
</evidence>